<feature type="signal peptide" evidence="2">
    <location>
        <begin position="1"/>
        <end position="22"/>
    </location>
</feature>
<accession>A0A6V7IGX5</accession>
<name>A0A6V7IGX5_9HYME</name>
<feature type="compositionally biased region" description="Low complexity" evidence="1">
    <location>
        <begin position="809"/>
        <end position="819"/>
    </location>
</feature>
<feature type="compositionally biased region" description="Acidic residues" evidence="1">
    <location>
        <begin position="784"/>
        <end position="796"/>
    </location>
</feature>
<feature type="compositionally biased region" description="Low complexity" evidence="1">
    <location>
        <begin position="703"/>
        <end position="713"/>
    </location>
</feature>
<feature type="compositionally biased region" description="Acidic residues" evidence="1">
    <location>
        <begin position="364"/>
        <end position="373"/>
    </location>
</feature>
<feature type="compositionally biased region" description="Pro residues" evidence="1">
    <location>
        <begin position="112"/>
        <end position="125"/>
    </location>
</feature>
<feature type="compositionally biased region" description="Acidic residues" evidence="1">
    <location>
        <begin position="624"/>
        <end position="634"/>
    </location>
</feature>
<feature type="chain" id="PRO_5028271329" evidence="2">
    <location>
        <begin position="23"/>
        <end position="1019"/>
    </location>
</feature>
<dbReference type="EMBL" id="CADCXW020000003">
    <property type="protein sequence ID" value="CAD1538394.1"/>
    <property type="molecule type" value="Genomic_DNA"/>
</dbReference>
<feature type="region of interest" description="Disordered" evidence="1">
    <location>
        <begin position="992"/>
        <end position="1019"/>
    </location>
</feature>
<evidence type="ECO:0000313" key="3">
    <source>
        <dbReference type="EMBL" id="CAD1538394.1"/>
    </source>
</evidence>
<feature type="region of interest" description="Disordered" evidence="1">
    <location>
        <begin position="176"/>
        <end position="208"/>
    </location>
</feature>
<feature type="compositionally biased region" description="Basic and acidic residues" evidence="1">
    <location>
        <begin position="688"/>
        <end position="702"/>
    </location>
</feature>
<feature type="compositionally biased region" description="Basic and acidic residues" evidence="1">
    <location>
        <begin position="282"/>
        <end position="330"/>
    </location>
</feature>
<feature type="region of interest" description="Disordered" evidence="1">
    <location>
        <begin position="109"/>
        <end position="140"/>
    </location>
</feature>
<sequence length="1019" mass="113894">MNILPLVLCLISAVLLVPKSRGQVTRAPSPVESEADELVEELLQNDPNSTLIYDENGNPRDKRALGVLLQGLVQALGYNTTPVQLASLPNPNAVGTMAAGPISFDIRQAVPPAAPPLPQAPPQPSPSVAAQPQAAATGPRQRETLRFTGVVNFGNNSDILGHLRQYEQLFHGRPVATAAAPQQPPAQSAPATVPATAPAPTNSLPRPAGTVTNAPSALLDVRAALPEPYFVPIPIPLSPNIQSLDDLRYPPPPRISFVTTPSPTISYATQPTPNVVTTEYRNKEHKETHKVENEEIIGDRNPHLDDQDNDERIVENNRNREEEIVQKNQERPSQYVSAEKTEDDDSSEYNENTANEDGVKESDGGEVEDEEESKEQYQPGKEEEKDYEDEETSEEQKSASQKSKLKSKPNKLPTEDAERYVPKKYPSFYAMKLQVEDKPFRGPFMNSYGQSLEHGGKVDMTVADYFGKFKNAQSGLFDAQSIVAPAVQRRPWWLDGLPRDPIEKLQIEPRFPLQNEYEDYIFSNLGNKKSEEVKNDGFQQESKRVSATYEDDESVAVESGLIPTKRTQKLAKTNSKVLIEPFNFVKFTPYYRPVQYFFSPDSLEKSAQAILRAHHEQYKKQDENMSETEDEGDEPAPQTVVKATAKPAKRPTKSRKVKRPINKDAEKVIIDSPPVTTEAAKEPSTTPTHEDSGEKSYEDSYDNKNSSENSSSGEDYDRPPASRKEDPKETSESRQPQQKEYQDYAQPDDYADRSQTSEDSSDYASTEAKYIDDPVSKPRRPNTEEDYNDSISYEDPDTYKNSSEETRSQESSTSRSPSEYIGTNSEMTETTLMNQYSQTETESLGSIVSTTPRGYFREIPERGSTEVTMYQVQETAPEVKHRENVPITTYNPVTYVLRSGTPNIQYTYEDIEEANHPKVELQYHIPYGDPASSTEGIGASANYAFGRRLSPASPEVQSKEDLNKERQNRLVIINTDPPMVETPAIDNEFVSANVEPTQAPPQRKVRRRGSRKNVLTGRS</sequence>
<organism evidence="3">
    <name type="scientific">Bracon brevicornis</name>
    <dbReference type="NCBI Taxonomy" id="1563983"/>
    <lineage>
        <taxon>Eukaryota</taxon>
        <taxon>Metazoa</taxon>
        <taxon>Ecdysozoa</taxon>
        <taxon>Arthropoda</taxon>
        <taxon>Hexapoda</taxon>
        <taxon>Insecta</taxon>
        <taxon>Pterygota</taxon>
        <taxon>Neoptera</taxon>
        <taxon>Endopterygota</taxon>
        <taxon>Hymenoptera</taxon>
        <taxon>Apocrita</taxon>
        <taxon>Ichneumonoidea</taxon>
        <taxon>Braconidae</taxon>
        <taxon>Braconinae</taxon>
        <taxon>Bracon</taxon>
    </lineage>
</organism>
<gene>
    <name evidence="3" type="ORF">BBRV_LOCUS23787</name>
</gene>
<reference evidence="3" key="1">
    <citation type="submission" date="2020-07" db="EMBL/GenBank/DDBJ databases">
        <authorList>
            <person name="Ferguson B K."/>
        </authorList>
    </citation>
    <scope>NUCLEOTIDE SEQUENCE</scope>
    <source>
        <strain evidence="3">L06</strain>
    </source>
</reference>
<feature type="compositionally biased region" description="Low complexity" evidence="1">
    <location>
        <begin position="176"/>
        <end position="201"/>
    </location>
</feature>
<feature type="compositionally biased region" description="Basic residues" evidence="1">
    <location>
        <begin position="647"/>
        <end position="660"/>
    </location>
</feature>
<keyword evidence="2" id="KW-0732">Signal</keyword>
<feature type="compositionally biased region" description="Basic and acidic residues" evidence="1">
    <location>
        <begin position="715"/>
        <end position="732"/>
    </location>
</feature>
<proteinExistence type="predicted"/>
<evidence type="ECO:0000256" key="1">
    <source>
        <dbReference type="SAM" id="MobiDB-lite"/>
    </source>
</evidence>
<protein>
    <submittedName>
        <fullName evidence="3">Uncharacterized protein</fullName>
    </submittedName>
</protein>
<feature type="compositionally biased region" description="Low complexity" evidence="1">
    <location>
        <begin position="126"/>
        <end position="136"/>
    </location>
</feature>
<dbReference type="AlphaFoldDB" id="A0A6V7IGX5"/>
<evidence type="ECO:0000256" key="2">
    <source>
        <dbReference type="SAM" id="SignalP"/>
    </source>
</evidence>
<feature type="region of interest" description="Disordered" evidence="1">
    <location>
        <begin position="282"/>
        <end position="419"/>
    </location>
</feature>
<feature type="region of interest" description="Disordered" evidence="1">
    <location>
        <begin position="617"/>
        <end position="826"/>
    </location>
</feature>